<accession>A9DT82</accession>
<dbReference type="EMBL" id="ABIB01000003">
    <property type="protein sequence ID" value="EDP97037.1"/>
    <property type="molecule type" value="Genomic_DNA"/>
</dbReference>
<dbReference type="RefSeq" id="WP_007096090.1">
    <property type="nucleotide sequence ID" value="NZ_CP142125.1"/>
</dbReference>
<evidence type="ECO:0000313" key="2">
    <source>
        <dbReference type="EMBL" id="EDP97037.1"/>
    </source>
</evidence>
<proteinExistence type="predicted"/>
<name>A9DT82_9FLAO</name>
<keyword evidence="1" id="KW-1133">Transmembrane helix</keyword>
<gene>
    <name evidence="2" type="ORF">KAOT1_17778</name>
</gene>
<dbReference type="AlphaFoldDB" id="A9DT82"/>
<reference evidence="2 3" key="1">
    <citation type="journal article" date="2011" name="J. Bacteriol.">
        <title>Genome sequence of the algicidal bacterium Kordia algicida OT-1.</title>
        <authorList>
            <person name="Lee H.S."/>
            <person name="Kang S.G."/>
            <person name="Kwon K.K."/>
            <person name="Lee J.H."/>
            <person name="Kim S.J."/>
        </authorList>
    </citation>
    <scope>NUCLEOTIDE SEQUENCE [LARGE SCALE GENOMIC DNA]</scope>
    <source>
        <strain evidence="2 3">OT-1</strain>
    </source>
</reference>
<comment type="caution">
    <text evidence="2">The sequence shown here is derived from an EMBL/GenBank/DDBJ whole genome shotgun (WGS) entry which is preliminary data.</text>
</comment>
<keyword evidence="1" id="KW-0472">Membrane</keyword>
<keyword evidence="3" id="KW-1185">Reference proteome</keyword>
<protein>
    <submittedName>
        <fullName evidence="2">Uncharacterized protein</fullName>
    </submittedName>
</protein>
<dbReference type="HOGENOM" id="CLU_2916586_0_0_10"/>
<evidence type="ECO:0000256" key="1">
    <source>
        <dbReference type="SAM" id="Phobius"/>
    </source>
</evidence>
<evidence type="ECO:0000313" key="3">
    <source>
        <dbReference type="Proteomes" id="UP000002945"/>
    </source>
</evidence>
<feature type="transmembrane region" description="Helical" evidence="1">
    <location>
        <begin position="12"/>
        <end position="40"/>
    </location>
</feature>
<keyword evidence="1" id="KW-0812">Transmembrane</keyword>
<dbReference type="STRING" id="391587.KAOT1_17778"/>
<sequence length="61" mass="6934">MESANNIDAFGVFAGIFQIFTLVFILFVIVLGIVLAIKLIKLMNSQTRLNNERIKKLQNDH</sequence>
<dbReference type="Proteomes" id="UP000002945">
    <property type="component" value="Unassembled WGS sequence"/>
</dbReference>
<organism evidence="2 3">
    <name type="scientific">Kordia algicida OT-1</name>
    <dbReference type="NCBI Taxonomy" id="391587"/>
    <lineage>
        <taxon>Bacteria</taxon>
        <taxon>Pseudomonadati</taxon>
        <taxon>Bacteroidota</taxon>
        <taxon>Flavobacteriia</taxon>
        <taxon>Flavobacteriales</taxon>
        <taxon>Flavobacteriaceae</taxon>
        <taxon>Kordia</taxon>
    </lineage>
</organism>